<accession>A0ABD0M3D8</accession>
<evidence type="ECO:0000256" key="1">
    <source>
        <dbReference type="SAM" id="MobiDB-lite"/>
    </source>
</evidence>
<dbReference type="EMBL" id="JACVVK020000007">
    <property type="protein sequence ID" value="KAK7506261.1"/>
    <property type="molecule type" value="Genomic_DNA"/>
</dbReference>
<protein>
    <submittedName>
        <fullName evidence="2">Uncharacterized protein</fullName>
    </submittedName>
</protein>
<gene>
    <name evidence="2" type="ORF">BaRGS_00002373</name>
</gene>
<proteinExistence type="predicted"/>
<dbReference type="Proteomes" id="UP001519460">
    <property type="component" value="Unassembled WGS sequence"/>
</dbReference>
<evidence type="ECO:0000313" key="2">
    <source>
        <dbReference type="EMBL" id="KAK7506261.1"/>
    </source>
</evidence>
<feature type="compositionally biased region" description="Basic and acidic residues" evidence="1">
    <location>
        <begin position="114"/>
        <end position="124"/>
    </location>
</feature>
<reference evidence="2 3" key="1">
    <citation type="journal article" date="2023" name="Sci. Data">
        <title>Genome assembly of the Korean intertidal mud-creeper Batillaria attramentaria.</title>
        <authorList>
            <person name="Patra A.K."/>
            <person name="Ho P.T."/>
            <person name="Jun S."/>
            <person name="Lee S.J."/>
            <person name="Kim Y."/>
            <person name="Won Y.J."/>
        </authorList>
    </citation>
    <scope>NUCLEOTIDE SEQUENCE [LARGE SCALE GENOMIC DNA]</scope>
    <source>
        <strain evidence="2">Wonlab-2016</strain>
    </source>
</reference>
<evidence type="ECO:0000313" key="3">
    <source>
        <dbReference type="Proteomes" id="UP001519460"/>
    </source>
</evidence>
<sequence length="124" mass="14807">MPLELRVTHLTEDTQSVEDDVSSGDVHKLVWDDRCKEDFVQEVKSHWFKEELLTISVHDQREFWKNINKFGNKKVSQKNDITLDEWFRQFKDILDKPDNVEEDYDPPTTEENDLLDRPITSEEV</sequence>
<feature type="compositionally biased region" description="Acidic residues" evidence="1">
    <location>
        <begin position="100"/>
        <end position="113"/>
    </location>
</feature>
<organism evidence="2 3">
    <name type="scientific">Batillaria attramentaria</name>
    <dbReference type="NCBI Taxonomy" id="370345"/>
    <lineage>
        <taxon>Eukaryota</taxon>
        <taxon>Metazoa</taxon>
        <taxon>Spiralia</taxon>
        <taxon>Lophotrochozoa</taxon>
        <taxon>Mollusca</taxon>
        <taxon>Gastropoda</taxon>
        <taxon>Caenogastropoda</taxon>
        <taxon>Sorbeoconcha</taxon>
        <taxon>Cerithioidea</taxon>
        <taxon>Batillariidae</taxon>
        <taxon>Batillaria</taxon>
    </lineage>
</organism>
<comment type="caution">
    <text evidence="2">The sequence shown here is derived from an EMBL/GenBank/DDBJ whole genome shotgun (WGS) entry which is preliminary data.</text>
</comment>
<name>A0ABD0M3D8_9CAEN</name>
<keyword evidence="3" id="KW-1185">Reference proteome</keyword>
<dbReference type="AlphaFoldDB" id="A0ABD0M3D8"/>
<feature type="region of interest" description="Disordered" evidence="1">
    <location>
        <begin position="97"/>
        <end position="124"/>
    </location>
</feature>